<accession>A0A934S2B6</accession>
<dbReference type="PANTHER" id="PTHR43547:SF2">
    <property type="entry name" value="HYBRID SIGNAL TRANSDUCTION HISTIDINE KINASE C"/>
    <property type="match status" value="1"/>
</dbReference>
<dbReference type="Gene3D" id="2.60.40.10">
    <property type="entry name" value="Immunoglobulins"/>
    <property type="match status" value="1"/>
</dbReference>
<gene>
    <name evidence="11" type="ORF">JIN87_20835</name>
</gene>
<evidence type="ECO:0000256" key="3">
    <source>
        <dbReference type="ARBA" id="ARBA00022553"/>
    </source>
</evidence>
<evidence type="ECO:0000313" key="11">
    <source>
        <dbReference type="EMBL" id="MBK1879346.1"/>
    </source>
</evidence>
<dbReference type="RefSeq" id="WP_200357559.1">
    <property type="nucleotide sequence ID" value="NZ_JAENIL010000045.1"/>
</dbReference>
<dbReference type="PROSITE" id="PS50110">
    <property type="entry name" value="RESPONSE_REGULATORY"/>
    <property type="match status" value="1"/>
</dbReference>
<dbReference type="SMART" id="SM00448">
    <property type="entry name" value="REC"/>
    <property type="match status" value="1"/>
</dbReference>
<dbReference type="InterPro" id="IPR036097">
    <property type="entry name" value="HisK_dim/P_sf"/>
</dbReference>
<feature type="signal peptide" evidence="8">
    <location>
        <begin position="1"/>
        <end position="18"/>
    </location>
</feature>
<evidence type="ECO:0000256" key="7">
    <source>
        <dbReference type="SAM" id="Phobius"/>
    </source>
</evidence>
<dbReference type="CDD" id="cd17546">
    <property type="entry name" value="REC_hyHK_CKI1_RcsC-like"/>
    <property type="match status" value="1"/>
</dbReference>
<evidence type="ECO:0000259" key="10">
    <source>
        <dbReference type="PROSITE" id="PS50110"/>
    </source>
</evidence>
<dbReference type="CDD" id="cd16922">
    <property type="entry name" value="HATPase_EvgS-ArcB-TorS-like"/>
    <property type="match status" value="1"/>
</dbReference>
<dbReference type="Proteomes" id="UP000617628">
    <property type="component" value="Unassembled WGS sequence"/>
</dbReference>
<proteinExistence type="predicted"/>
<feature type="chain" id="PRO_5037197466" description="histidine kinase" evidence="8">
    <location>
        <begin position="19"/>
        <end position="1255"/>
    </location>
</feature>
<dbReference type="InterPro" id="IPR003594">
    <property type="entry name" value="HATPase_dom"/>
</dbReference>
<evidence type="ECO:0000256" key="2">
    <source>
        <dbReference type="ARBA" id="ARBA00012438"/>
    </source>
</evidence>
<dbReference type="SUPFAM" id="SSF47384">
    <property type="entry name" value="Homodimeric domain of signal transducing histidine kinase"/>
    <property type="match status" value="1"/>
</dbReference>
<dbReference type="SMART" id="SM00388">
    <property type="entry name" value="HisKA"/>
    <property type="match status" value="1"/>
</dbReference>
<dbReference type="EC" id="2.7.13.3" evidence="2"/>
<dbReference type="GO" id="GO:0000155">
    <property type="term" value="F:phosphorelay sensor kinase activity"/>
    <property type="evidence" value="ECO:0007669"/>
    <property type="project" value="InterPro"/>
</dbReference>
<dbReference type="InterPro" id="IPR015943">
    <property type="entry name" value="WD40/YVTN_repeat-like_dom_sf"/>
</dbReference>
<dbReference type="Gene3D" id="3.30.565.10">
    <property type="entry name" value="Histidine kinase-like ATPase, C-terminal domain"/>
    <property type="match status" value="1"/>
</dbReference>
<dbReference type="PROSITE" id="PS50109">
    <property type="entry name" value="HIS_KIN"/>
    <property type="match status" value="1"/>
</dbReference>
<dbReference type="Pfam" id="PF00512">
    <property type="entry name" value="HisKA"/>
    <property type="match status" value="1"/>
</dbReference>
<keyword evidence="5" id="KW-0175">Coiled coil</keyword>
<evidence type="ECO:0000256" key="4">
    <source>
        <dbReference type="PROSITE-ProRule" id="PRU00169"/>
    </source>
</evidence>
<dbReference type="SMART" id="SM00387">
    <property type="entry name" value="HATPase_c"/>
    <property type="match status" value="1"/>
</dbReference>
<dbReference type="Gene3D" id="1.10.287.130">
    <property type="match status" value="1"/>
</dbReference>
<dbReference type="InterPro" id="IPR011123">
    <property type="entry name" value="Y_Y_Y"/>
</dbReference>
<dbReference type="InterPro" id="IPR011110">
    <property type="entry name" value="Reg_prop"/>
</dbReference>
<dbReference type="EMBL" id="JAENIL010000045">
    <property type="protein sequence ID" value="MBK1879346.1"/>
    <property type="molecule type" value="Genomic_DNA"/>
</dbReference>
<dbReference type="PANTHER" id="PTHR43547">
    <property type="entry name" value="TWO-COMPONENT HISTIDINE KINASE"/>
    <property type="match status" value="1"/>
</dbReference>
<dbReference type="InterPro" id="IPR005467">
    <property type="entry name" value="His_kinase_dom"/>
</dbReference>
<keyword evidence="12" id="KW-1185">Reference proteome</keyword>
<dbReference type="CDD" id="cd00082">
    <property type="entry name" value="HisKA"/>
    <property type="match status" value="1"/>
</dbReference>
<keyword evidence="7" id="KW-1133">Transmembrane helix</keyword>
<dbReference type="InterPro" id="IPR004358">
    <property type="entry name" value="Sig_transdc_His_kin-like_C"/>
</dbReference>
<dbReference type="SUPFAM" id="SSF52172">
    <property type="entry name" value="CheY-like"/>
    <property type="match status" value="1"/>
</dbReference>
<evidence type="ECO:0000256" key="8">
    <source>
        <dbReference type="SAM" id="SignalP"/>
    </source>
</evidence>
<feature type="region of interest" description="Disordered" evidence="6">
    <location>
        <begin position="1111"/>
        <end position="1130"/>
    </location>
</feature>
<dbReference type="InterPro" id="IPR013783">
    <property type="entry name" value="Ig-like_fold"/>
</dbReference>
<evidence type="ECO:0000256" key="1">
    <source>
        <dbReference type="ARBA" id="ARBA00000085"/>
    </source>
</evidence>
<protein>
    <recommendedName>
        <fullName evidence="2">histidine kinase</fullName>
        <ecNumber evidence="2">2.7.13.3</ecNumber>
    </recommendedName>
</protein>
<evidence type="ECO:0000256" key="5">
    <source>
        <dbReference type="SAM" id="Coils"/>
    </source>
</evidence>
<dbReference type="Gene3D" id="3.40.50.2300">
    <property type="match status" value="1"/>
</dbReference>
<dbReference type="InterPro" id="IPR003661">
    <property type="entry name" value="HisK_dim/P_dom"/>
</dbReference>
<organism evidence="11 12">
    <name type="scientific">Pelagicoccus mobilis</name>
    <dbReference type="NCBI Taxonomy" id="415221"/>
    <lineage>
        <taxon>Bacteria</taxon>
        <taxon>Pseudomonadati</taxon>
        <taxon>Verrucomicrobiota</taxon>
        <taxon>Opitutia</taxon>
        <taxon>Puniceicoccales</taxon>
        <taxon>Pelagicoccaceae</taxon>
        <taxon>Pelagicoccus</taxon>
    </lineage>
</organism>
<reference evidence="11" key="1">
    <citation type="submission" date="2021-01" db="EMBL/GenBank/DDBJ databases">
        <title>Modified the classification status of verrucomicrobia.</title>
        <authorList>
            <person name="Feng X."/>
        </authorList>
    </citation>
    <scope>NUCLEOTIDE SEQUENCE</scope>
    <source>
        <strain evidence="11">KCTC 13126</strain>
    </source>
</reference>
<dbReference type="SUPFAM" id="SSF63829">
    <property type="entry name" value="Calcium-dependent phosphotriesterase"/>
    <property type="match status" value="3"/>
</dbReference>
<dbReference type="Gene3D" id="2.130.10.10">
    <property type="entry name" value="YVTN repeat-like/Quinoprotein amine dehydrogenase"/>
    <property type="match status" value="2"/>
</dbReference>
<feature type="domain" description="Response regulatory" evidence="10">
    <location>
        <begin position="1137"/>
        <end position="1252"/>
    </location>
</feature>
<dbReference type="InterPro" id="IPR011006">
    <property type="entry name" value="CheY-like_superfamily"/>
</dbReference>
<evidence type="ECO:0000259" key="9">
    <source>
        <dbReference type="PROSITE" id="PS50109"/>
    </source>
</evidence>
<keyword evidence="7" id="KW-0472">Membrane</keyword>
<dbReference type="SUPFAM" id="SSF55874">
    <property type="entry name" value="ATPase domain of HSP90 chaperone/DNA topoisomerase II/histidine kinase"/>
    <property type="match status" value="1"/>
</dbReference>
<name>A0A934S2B6_9BACT</name>
<feature type="transmembrane region" description="Helical" evidence="7">
    <location>
        <begin position="799"/>
        <end position="818"/>
    </location>
</feature>
<dbReference type="PRINTS" id="PR00344">
    <property type="entry name" value="BCTRLSENSOR"/>
</dbReference>
<dbReference type="Pfam" id="PF02518">
    <property type="entry name" value="HATPase_c"/>
    <property type="match status" value="1"/>
</dbReference>
<keyword evidence="7" id="KW-0812">Transmembrane</keyword>
<dbReference type="Pfam" id="PF07494">
    <property type="entry name" value="Reg_prop"/>
    <property type="match status" value="4"/>
</dbReference>
<dbReference type="Pfam" id="PF07495">
    <property type="entry name" value="Y_Y_Y"/>
    <property type="match status" value="1"/>
</dbReference>
<feature type="modified residue" description="4-aspartylphosphate" evidence="4">
    <location>
        <position position="1187"/>
    </location>
</feature>
<dbReference type="InterPro" id="IPR001789">
    <property type="entry name" value="Sig_transdc_resp-reg_receiver"/>
</dbReference>
<dbReference type="AlphaFoldDB" id="A0A934S2B6"/>
<keyword evidence="8" id="KW-0732">Signal</keyword>
<evidence type="ECO:0000313" key="12">
    <source>
        <dbReference type="Proteomes" id="UP000617628"/>
    </source>
</evidence>
<keyword evidence="3 4" id="KW-0597">Phosphoprotein</keyword>
<feature type="coiled-coil region" evidence="5">
    <location>
        <begin position="841"/>
        <end position="868"/>
    </location>
</feature>
<sequence length="1255" mass="141334">MRAIALFLAITAITKMVAMDVSTLKLSNLLPEKDGKVSNIFAMCEDSRGYLWIGAKNGLFRYDGYTFKYFAPDPNDPDSIGLTHHLAILEDSDGYLWIGSRGGLHRYNPDEEIFQAYPFEEGQLPLPDDNVFVLREDSRGRIWIGMLLGGVMIWDPSNKSSSIHELETTNENAALITLTIDEEDTGWIGTDLAGILRLDPETARMESALEHEEPHGFDPNYAIRTIIADEQEIWFGTHGIGLFNYKLDTKELRNYKFDPNNPNSIPANSIRSMQRDDEGNLWIATQNGGISLYDPKLDAFRNIDHRRISQNVDGPTLLSSYKDSDGNLWFGSVQSGLFYLDLQNQGSGVVPIQSKEGQNLSNARIAAIDSDPLGNLWVAVGTYGLYRTNLQSGHSTRVIDFDNLDAVKDTPTITSVKVVSKKTVWAGDNRGNLWKITQELDSESIVSEKVSLDGIDSVNSLFLDENKWLWIGTSTGVAVLDLNETPAKRVYNYLGSNPEISRLGVWGIQTDANSNVWIGTVRGLYLYERESDKVEYFIAGQPNNKGLHHHYVVALCRKNNGEMLVGTRGGGTFAWNSETREFQALSKANNLSSRDISSIVESPEGVFWISTLDGLQRYDPLSQQFENFSERDGLASDRFSPLASTTHSNGMLYFGTNKGLIYFDPQRFGVLQADTQPNLTITSFEILKRSDNPTLSNREQLQGIATKPEIALDSNSRYFEVEFAALDFPRSTHYQYRYRLFGYTEDWSKWGSKRRVLYTDLAPGDYVFEVQASLNNASTDPIHKTLNIRIDRPLRSHPLFIIILIFATIAFFTALMKWRLAKITREKLILEKAVSSRTSEIRQINATLEEQRNELQRHRDNLEDLVAVRTADLEVAKEKAEESDRLKSSFLENVSHEIRTPLNAIVNFSAFMTEPDFDPEEKENFKRHIENSSESLTRIVDDILEFSRIEAGEVTLQQTAFDIQELIADIYDTYRIRIQESKKAIQLIPLTKEISNPWILSDKIRVHQILTNLLDNAVKYTHEGTIELSCRVVGSDLQINVTDTGIGIQLEDQDSIFDRFKKIENPQGNLYRGVGLGLAITKKLVELLDGQISVTSVFAKGSTFTVNLPYKQVDSPSSAPSRPDSQTSKGIDLKGRTILVVEDEPSNFEVIETALSKTGARILYAEHGQEAVREVENSPQIDLILMDMQMPVMDGLQALREIRKTHPSLPIIAQSAFAMPQDRKAALESGFDAFIPKPMQINNLFETVQKHLAQS</sequence>
<feature type="compositionally biased region" description="Low complexity" evidence="6">
    <location>
        <begin position="1114"/>
        <end position="1125"/>
    </location>
</feature>
<dbReference type="FunFam" id="3.30.565.10:FF:000010">
    <property type="entry name" value="Sensor histidine kinase RcsC"/>
    <property type="match status" value="1"/>
</dbReference>
<dbReference type="Pfam" id="PF00072">
    <property type="entry name" value="Response_reg"/>
    <property type="match status" value="1"/>
</dbReference>
<comment type="caution">
    <text evidence="11">The sequence shown here is derived from an EMBL/GenBank/DDBJ whole genome shotgun (WGS) entry which is preliminary data.</text>
</comment>
<evidence type="ECO:0000256" key="6">
    <source>
        <dbReference type="SAM" id="MobiDB-lite"/>
    </source>
</evidence>
<feature type="domain" description="Histidine kinase" evidence="9">
    <location>
        <begin position="893"/>
        <end position="1112"/>
    </location>
</feature>
<comment type="catalytic activity">
    <reaction evidence="1">
        <text>ATP + protein L-histidine = ADP + protein N-phospho-L-histidine.</text>
        <dbReference type="EC" id="2.7.13.3"/>
    </reaction>
</comment>
<dbReference type="InterPro" id="IPR036890">
    <property type="entry name" value="HATPase_C_sf"/>
</dbReference>